<dbReference type="GO" id="GO:0016787">
    <property type="term" value="F:hydrolase activity"/>
    <property type="evidence" value="ECO:0007669"/>
    <property type="project" value="InterPro"/>
</dbReference>
<dbReference type="PANTHER" id="PTHR47396:SF1">
    <property type="entry name" value="ATP-DEPENDENT HELICASE IRC3-RELATED"/>
    <property type="match status" value="1"/>
</dbReference>
<dbReference type="KEGG" id="vg:40073117"/>
<keyword evidence="2" id="KW-0347">Helicase</keyword>
<dbReference type="InterPro" id="IPR006935">
    <property type="entry name" value="Helicase/UvrB_N"/>
</dbReference>
<dbReference type="InterPro" id="IPR014001">
    <property type="entry name" value="Helicase_ATP-bd"/>
</dbReference>
<evidence type="ECO:0000313" key="3">
    <source>
        <dbReference type="Proteomes" id="UP000225617"/>
    </source>
</evidence>
<dbReference type="GO" id="GO:0061749">
    <property type="term" value="F:forked DNA-dependent helicase activity"/>
    <property type="evidence" value="ECO:0007669"/>
    <property type="project" value="TreeGrafter"/>
</dbReference>
<reference evidence="2" key="1">
    <citation type="submission" date="2017-01" db="EMBL/GenBank/DDBJ databases">
        <title>Complete Genome Sequence of two Novel Multi-drug resistant Klebsiella pneumoniae Phage vB_Kpn_IME260.</title>
        <authorList>
            <person name="Xing S."/>
            <person name="Pan X."/>
            <person name="Sun Q."/>
            <person name="Pei G."/>
            <person name="Mi Z."/>
            <person name="An X."/>
            <person name="Tong Y."/>
        </authorList>
    </citation>
    <scope>NUCLEOTIDE SEQUENCE [LARGE SCALE GENOMIC DNA]</scope>
</reference>
<evidence type="ECO:0000259" key="1">
    <source>
        <dbReference type="PROSITE" id="PS51192"/>
    </source>
</evidence>
<dbReference type="GO" id="GO:0036121">
    <property type="term" value="F:double-stranded DNA helicase activity"/>
    <property type="evidence" value="ECO:0007669"/>
    <property type="project" value="TreeGrafter"/>
</dbReference>
<dbReference type="EMBL" id="KX845404">
    <property type="protein sequence ID" value="AOZ65439.1"/>
    <property type="molecule type" value="Genomic_DNA"/>
</dbReference>
<dbReference type="GeneID" id="40073117"/>
<dbReference type="SMART" id="SM00487">
    <property type="entry name" value="DEXDc"/>
    <property type="match status" value="1"/>
</dbReference>
<dbReference type="Gene3D" id="3.40.50.300">
    <property type="entry name" value="P-loop containing nucleotide triphosphate hydrolases"/>
    <property type="match status" value="2"/>
</dbReference>
<keyword evidence="2" id="KW-0378">Hydrolase</keyword>
<dbReference type="Pfam" id="PF04851">
    <property type="entry name" value="ResIII"/>
    <property type="match status" value="1"/>
</dbReference>
<dbReference type="InterPro" id="IPR050742">
    <property type="entry name" value="Helicase_Restrict-Modif_Enz"/>
</dbReference>
<feature type="domain" description="Helicase ATP-binding" evidence="1">
    <location>
        <begin position="96"/>
        <end position="241"/>
    </location>
</feature>
<dbReference type="InterPro" id="IPR027417">
    <property type="entry name" value="P-loop_NTPase"/>
</dbReference>
<accession>A0A1I9SF12</accession>
<dbReference type="InterPro" id="IPR001650">
    <property type="entry name" value="Helicase_C-like"/>
</dbReference>
<dbReference type="PROSITE" id="PS51192">
    <property type="entry name" value="HELICASE_ATP_BIND_1"/>
    <property type="match status" value="1"/>
</dbReference>
<protein>
    <submittedName>
        <fullName evidence="2">DNA helicase</fullName>
    </submittedName>
</protein>
<organism evidence="2 3">
    <name type="scientific">Klebsiella phage vB_Kpn_IME260</name>
    <dbReference type="NCBI Taxonomy" id="1912318"/>
    <lineage>
        <taxon>Viruses</taxon>
        <taxon>Duplodnaviria</taxon>
        <taxon>Heunggongvirae</taxon>
        <taxon>Uroviricota</taxon>
        <taxon>Caudoviricetes</taxon>
        <taxon>Demerecviridae</taxon>
        <taxon>Sugarlandvirus</taxon>
        <taxon>Sugarlandvirus IME260</taxon>
    </lineage>
</organism>
<dbReference type="RefSeq" id="YP_009597486.1">
    <property type="nucleotide sequence ID" value="NC_041899.1"/>
</dbReference>
<dbReference type="SMR" id="A0A1I9SF12"/>
<sequence>MKIVISNKIYCKPSNELWEYLLKHTSYQIFKPGAKYPLMFQNSGSVGKEIKWFPVTRLDLLESFGQKVTEIVDKRTLVPVDMPKPSFTLRPGDQLPIYEDCNDTCIINGKPGFGKTILALAIAHKLGQKTLVICTNTTIRAMWEKEVRKFFGIEPGVIGSGKFNIDSPIVISNIQTVNKHGAALAKEFGTVIVDEVHHCVATTFTKFLEQSSARYKIGLSGTLKRKDGLQVMFKDYFGTKVYSPPVNNTLPPTIHRFALKTQVSGNMNVPWAIRANDVYSQPEYFQQVVDLCELYSMAGHKVLFVSDRIDLIERVTNALELRGVKTYTITGVTSLDDREQVQIDVTNDGPCVLAASQSIFSEGVSLNALSCLVLGSLINNESLIEQLAGRVQRMADDKLDPILVDLKLGGVGFKQAAGREAVYRLNGWEVLDFNEKNMVNLDKILFAKNPKV</sequence>
<proteinExistence type="predicted"/>
<evidence type="ECO:0000313" key="2">
    <source>
        <dbReference type="EMBL" id="AOZ65439.1"/>
    </source>
</evidence>
<dbReference type="SUPFAM" id="SSF52540">
    <property type="entry name" value="P-loop containing nucleoside triphosphate hydrolases"/>
    <property type="match status" value="1"/>
</dbReference>
<dbReference type="OrthoDB" id="4131at10239"/>
<dbReference type="Pfam" id="PF00271">
    <property type="entry name" value="Helicase_C"/>
    <property type="match status" value="1"/>
</dbReference>
<keyword evidence="2" id="KW-0067">ATP-binding</keyword>
<keyword evidence="3" id="KW-1185">Reference proteome</keyword>
<dbReference type="SMART" id="SM00490">
    <property type="entry name" value="HELICc"/>
    <property type="match status" value="1"/>
</dbReference>
<keyword evidence="2" id="KW-0547">Nucleotide-binding</keyword>
<dbReference type="PANTHER" id="PTHR47396">
    <property type="entry name" value="TYPE I RESTRICTION ENZYME ECOKI R PROTEIN"/>
    <property type="match status" value="1"/>
</dbReference>
<name>A0A1I9SF12_9CAUD</name>
<dbReference type="GO" id="GO:0005524">
    <property type="term" value="F:ATP binding"/>
    <property type="evidence" value="ECO:0007669"/>
    <property type="project" value="InterPro"/>
</dbReference>
<dbReference type="GO" id="GO:0000403">
    <property type="term" value="F:Y-form DNA binding"/>
    <property type="evidence" value="ECO:0007669"/>
    <property type="project" value="TreeGrafter"/>
</dbReference>
<dbReference type="Proteomes" id="UP000225617">
    <property type="component" value="Segment"/>
</dbReference>